<dbReference type="EMBL" id="CAJNOL010000547">
    <property type="protein sequence ID" value="CAF1111222.1"/>
    <property type="molecule type" value="Genomic_DNA"/>
</dbReference>
<evidence type="ECO:0000313" key="6">
    <source>
        <dbReference type="Proteomes" id="UP000663870"/>
    </source>
</evidence>
<reference evidence="3" key="1">
    <citation type="submission" date="2021-02" db="EMBL/GenBank/DDBJ databases">
        <authorList>
            <person name="Nowell W R."/>
        </authorList>
    </citation>
    <scope>NUCLEOTIDE SEQUENCE</scope>
</reference>
<gene>
    <name evidence="4" type="ORF">JXQ802_LOCUS19708</name>
    <name evidence="3" type="ORF">PYM288_LOCUS14415</name>
</gene>
<feature type="transmembrane region" description="Helical" evidence="1">
    <location>
        <begin position="59"/>
        <end position="85"/>
    </location>
</feature>
<dbReference type="Proteomes" id="UP000663870">
    <property type="component" value="Unassembled WGS sequence"/>
</dbReference>
<evidence type="ECO:0000256" key="2">
    <source>
        <dbReference type="SAM" id="SignalP"/>
    </source>
</evidence>
<dbReference type="AlphaFoldDB" id="A0A814GIT7"/>
<evidence type="ECO:0000313" key="5">
    <source>
        <dbReference type="Proteomes" id="UP000663854"/>
    </source>
</evidence>
<sequence length="112" mass="12257">MKIFYLQWILILGFIIIYAQGQNAIDAEEQSLPTVGLTSTTATPTTDYTSPTPPPNPTWIIVGSIAGGLAAIGLLVIVTGIYICYSKSRKNLRIQNKPSNDPNSMELRRVAY</sequence>
<proteinExistence type="predicted"/>
<feature type="signal peptide" evidence="2">
    <location>
        <begin position="1"/>
        <end position="21"/>
    </location>
</feature>
<accession>A0A814GIT7</accession>
<feature type="chain" id="PRO_5035684127" evidence="2">
    <location>
        <begin position="22"/>
        <end position="112"/>
    </location>
</feature>
<evidence type="ECO:0000313" key="3">
    <source>
        <dbReference type="EMBL" id="CAF0997037.1"/>
    </source>
</evidence>
<organism evidence="3 5">
    <name type="scientific">Rotaria sordida</name>
    <dbReference type="NCBI Taxonomy" id="392033"/>
    <lineage>
        <taxon>Eukaryota</taxon>
        <taxon>Metazoa</taxon>
        <taxon>Spiralia</taxon>
        <taxon>Gnathifera</taxon>
        <taxon>Rotifera</taxon>
        <taxon>Eurotatoria</taxon>
        <taxon>Bdelloidea</taxon>
        <taxon>Philodinida</taxon>
        <taxon>Philodinidae</taxon>
        <taxon>Rotaria</taxon>
    </lineage>
</organism>
<keyword evidence="1" id="KW-0472">Membrane</keyword>
<evidence type="ECO:0000313" key="4">
    <source>
        <dbReference type="EMBL" id="CAF1111222.1"/>
    </source>
</evidence>
<protein>
    <submittedName>
        <fullName evidence="3">Uncharacterized protein</fullName>
    </submittedName>
</protein>
<keyword evidence="6" id="KW-1185">Reference proteome</keyword>
<keyword evidence="2" id="KW-0732">Signal</keyword>
<evidence type="ECO:0000256" key="1">
    <source>
        <dbReference type="SAM" id="Phobius"/>
    </source>
</evidence>
<keyword evidence="1" id="KW-1133">Transmembrane helix</keyword>
<keyword evidence="1" id="KW-0812">Transmembrane</keyword>
<dbReference type="EMBL" id="CAJNOH010000316">
    <property type="protein sequence ID" value="CAF0997037.1"/>
    <property type="molecule type" value="Genomic_DNA"/>
</dbReference>
<dbReference type="Proteomes" id="UP000663854">
    <property type="component" value="Unassembled WGS sequence"/>
</dbReference>
<comment type="caution">
    <text evidence="3">The sequence shown here is derived from an EMBL/GenBank/DDBJ whole genome shotgun (WGS) entry which is preliminary data.</text>
</comment>
<name>A0A814GIT7_9BILA</name>